<proteinExistence type="predicted"/>
<dbReference type="OrthoDB" id="673128at2"/>
<dbReference type="InterPro" id="IPR001789">
    <property type="entry name" value="Sig_transdc_resp-reg_receiver"/>
</dbReference>
<dbReference type="RefSeq" id="WP_086596563.1">
    <property type="nucleotide sequence ID" value="NZ_MTSE01000020.1"/>
</dbReference>
<comment type="caution">
    <text evidence="3">The sequence shown here is derived from an EMBL/GenBank/DDBJ whole genome shotgun (WGS) entry which is preliminary data.</text>
</comment>
<evidence type="ECO:0000313" key="3">
    <source>
        <dbReference type="EMBL" id="OUJ70900.1"/>
    </source>
</evidence>
<dbReference type="InterPro" id="IPR052893">
    <property type="entry name" value="TCS_response_regulator"/>
</dbReference>
<reference evidence="3 4" key="1">
    <citation type="submission" date="2017-01" db="EMBL/GenBank/DDBJ databases">
        <title>A new Hymenobacter.</title>
        <authorList>
            <person name="Liang Y."/>
            <person name="Feng F."/>
        </authorList>
    </citation>
    <scope>NUCLEOTIDE SEQUENCE [LARGE SCALE GENOMIC DNA]</scope>
    <source>
        <strain evidence="3">MIMBbqt21</strain>
    </source>
</reference>
<feature type="modified residue" description="4-aspartylphosphate" evidence="1">
    <location>
        <position position="62"/>
    </location>
</feature>
<name>A0A243W7H2_9BACT</name>
<dbReference type="InterPro" id="IPR011006">
    <property type="entry name" value="CheY-like_superfamily"/>
</dbReference>
<sequence>MKVFDLVYVIEDDPITSIITELVVKQNAAFGEVQKYMNGQEAYDALVALQWAEEVPDLILLDLNMPVMDGWEFLDAFSALQLPKQVCVYVLTSSIHPEDMEKSRMYKEVKGYFTKPLDGDVLNQMVQLATGGRA</sequence>
<dbReference type="GO" id="GO:0000160">
    <property type="term" value="P:phosphorelay signal transduction system"/>
    <property type="evidence" value="ECO:0007669"/>
    <property type="project" value="InterPro"/>
</dbReference>
<dbReference type="Pfam" id="PF00072">
    <property type="entry name" value="Response_reg"/>
    <property type="match status" value="1"/>
</dbReference>
<dbReference type="PANTHER" id="PTHR44520:SF2">
    <property type="entry name" value="RESPONSE REGULATOR RCP1"/>
    <property type="match status" value="1"/>
</dbReference>
<dbReference type="AlphaFoldDB" id="A0A243W7H2"/>
<dbReference type="Proteomes" id="UP000194873">
    <property type="component" value="Unassembled WGS sequence"/>
</dbReference>
<protein>
    <recommendedName>
        <fullName evidence="2">Response regulatory domain-containing protein</fullName>
    </recommendedName>
</protein>
<accession>A0A243W7H2</accession>
<dbReference type="PANTHER" id="PTHR44520">
    <property type="entry name" value="RESPONSE REGULATOR RCP1-RELATED"/>
    <property type="match status" value="1"/>
</dbReference>
<evidence type="ECO:0000256" key="1">
    <source>
        <dbReference type="PROSITE-ProRule" id="PRU00169"/>
    </source>
</evidence>
<gene>
    <name evidence="3" type="ORF">BXP70_23515</name>
</gene>
<keyword evidence="1" id="KW-0597">Phosphoprotein</keyword>
<organism evidence="3 4">
    <name type="scientific">Hymenobacter crusticola</name>
    <dbReference type="NCBI Taxonomy" id="1770526"/>
    <lineage>
        <taxon>Bacteria</taxon>
        <taxon>Pseudomonadati</taxon>
        <taxon>Bacteroidota</taxon>
        <taxon>Cytophagia</taxon>
        <taxon>Cytophagales</taxon>
        <taxon>Hymenobacteraceae</taxon>
        <taxon>Hymenobacter</taxon>
    </lineage>
</organism>
<evidence type="ECO:0000259" key="2">
    <source>
        <dbReference type="PROSITE" id="PS50110"/>
    </source>
</evidence>
<dbReference type="PROSITE" id="PS50110">
    <property type="entry name" value="RESPONSE_REGULATORY"/>
    <property type="match status" value="1"/>
</dbReference>
<dbReference type="Gene3D" id="3.40.50.2300">
    <property type="match status" value="1"/>
</dbReference>
<evidence type="ECO:0000313" key="4">
    <source>
        <dbReference type="Proteomes" id="UP000194873"/>
    </source>
</evidence>
<dbReference type="SMART" id="SM00448">
    <property type="entry name" value="REC"/>
    <property type="match status" value="1"/>
</dbReference>
<feature type="domain" description="Response regulatory" evidence="2">
    <location>
        <begin position="6"/>
        <end position="130"/>
    </location>
</feature>
<dbReference type="SUPFAM" id="SSF52172">
    <property type="entry name" value="CheY-like"/>
    <property type="match status" value="1"/>
</dbReference>
<keyword evidence="4" id="KW-1185">Reference proteome</keyword>
<dbReference type="EMBL" id="MTSE01000020">
    <property type="protein sequence ID" value="OUJ70900.1"/>
    <property type="molecule type" value="Genomic_DNA"/>
</dbReference>